<evidence type="ECO:0008006" key="13">
    <source>
        <dbReference type="Google" id="ProtNLM"/>
    </source>
</evidence>
<keyword evidence="2" id="KW-0132">Cell division</keyword>
<evidence type="ECO:0000256" key="4">
    <source>
        <dbReference type="ARBA" id="ARBA00022679"/>
    </source>
</evidence>
<evidence type="ECO:0000256" key="9">
    <source>
        <dbReference type="ARBA" id="ARBA00023316"/>
    </source>
</evidence>
<dbReference type="GO" id="GO:0005975">
    <property type="term" value="P:carbohydrate metabolic process"/>
    <property type="evidence" value="ECO:0007669"/>
    <property type="project" value="InterPro"/>
</dbReference>
<accession>A0A0F9FRM2</accession>
<reference evidence="12" key="1">
    <citation type="journal article" date="2015" name="Nature">
        <title>Complex archaea that bridge the gap between prokaryotes and eukaryotes.</title>
        <authorList>
            <person name="Spang A."/>
            <person name="Saw J.H."/>
            <person name="Jorgensen S.L."/>
            <person name="Zaremba-Niedzwiedzka K."/>
            <person name="Martijn J."/>
            <person name="Lind A.E."/>
            <person name="van Eijk R."/>
            <person name="Schleper C."/>
            <person name="Guy L."/>
            <person name="Ettema T.J."/>
        </authorList>
    </citation>
    <scope>NUCLEOTIDE SEQUENCE</scope>
</reference>
<dbReference type="AlphaFoldDB" id="A0A0F9FRM2"/>
<keyword evidence="4" id="KW-0808">Transferase</keyword>
<evidence type="ECO:0000259" key="10">
    <source>
        <dbReference type="Pfam" id="PF03033"/>
    </source>
</evidence>
<dbReference type="EMBL" id="LAZR01022681">
    <property type="protein sequence ID" value="KKL81031.1"/>
    <property type="molecule type" value="Genomic_DNA"/>
</dbReference>
<dbReference type="Pfam" id="PF03033">
    <property type="entry name" value="Glyco_transf_28"/>
    <property type="match status" value="1"/>
</dbReference>
<keyword evidence="5" id="KW-0133">Cell shape</keyword>
<keyword evidence="3" id="KW-0328">Glycosyltransferase</keyword>
<evidence type="ECO:0000256" key="5">
    <source>
        <dbReference type="ARBA" id="ARBA00022960"/>
    </source>
</evidence>
<dbReference type="GO" id="GO:0008360">
    <property type="term" value="P:regulation of cell shape"/>
    <property type="evidence" value="ECO:0007669"/>
    <property type="project" value="UniProtKB-KW"/>
</dbReference>
<name>A0A0F9FRM2_9ZZZZ</name>
<proteinExistence type="inferred from homology"/>
<organism evidence="12">
    <name type="scientific">marine sediment metagenome</name>
    <dbReference type="NCBI Taxonomy" id="412755"/>
    <lineage>
        <taxon>unclassified sequences</taxon>
        <taxon>metagenomes</taxon>
        <taxon>ecological metagenomes</taxon>
    </lineage>
</organism>
<keyword evidence="7" id="KW-0472">Membrane</keyword>
<dbReference type="GO" id="GO:0051301">
    <property type="term" value="P:cell division"/>
    <property type="evidence" value="ECO:0007669"/>
    <property type="project" value="UniProtKB-KW"/>
</dbReference>
<dbReference type="SUPFAM" id="SSF53756">
    <property type="entry name" value="UDP-Glycosyltransferase/glycogen phosphorylase"/>
    <property type="match status" value="1"/>
</dbReference>
<evidence type="ECO:0000256" key="2">
    <source>
        <dbReference type="ARBA" id="ARBA00022618"/>
    </source>
</evidence>
<keyword evidence="6" id="KW-0573">Peptidoglycan synthesis</keyword>
<evidence type="ECO:0000256" key="6">
    <source>
        <dbReference type="ARBA" id="ARBA00022984"/>
    </source>
</evidence>
<dbReference type="PANTHER" id="PTHR21015">
    <property type="entry name" value="UDP-N-ACETYLGLUCOSAMINE--N-ACETYLMURAMYL-(PENTAPEPTIDE) PYROPHOSPHORYL-UNDECAPRENOL N-ACETYLGLUCOSAMINE TRANSFERASE 1"/>
    <property type="match status" value="1"/>
</dbReference>
<dbReference type="GO" id="GO:0009252">
    <property type="term" value="P:peptidoglycan biosynthetic process"/>
    <property type="evidence" value="ECO:0007669"/>
    <property type="project" value="UniProtKB-KW"/>
</dbReference>
<gene>
    <name evidence="12" type="ORF">LCGC14_1998830</name>
</gene>
<evidence type="ECO:0000256" key="3">
    <source>
        <dbReference type="ARBA" id="ARBA00022676"/>
    </source>
</evidence>
<feature type="domain" description="Glycosyltransferase family 28 N-terminal" evidence="10">
    <location>
        <begin position="5"/>
        <end position="143"/>
    </location>
</feature>
<dbReference type="Gene3D" id="3.40.50.2000">
    <property type="entry name" value="Glycogen Phosphorylase B"/>
    <property type="match status" value="2"/>
</dbReference>
<protein>
    <recommendedName>
        <fullName evidence="13">Glycosyl transferase family 28 C-terminal domain-containing protein</fullName>
    </recommendedName>
</protein>
<feature type="domain" description="Glycosyl transferase family 28 C-terminal" evidence="11">
    <location>
        <begin position="191"/>
        <end position="348"/>
    </location>
</feature>
<keyword evidence="1" id="KW-1003">Cell membrane</keyword>
<dbReference type="Pfam" id="PF04101">
    <property type="entry name" value="Glyco_tran_28_C"/>
    <property type="match status" value="1"/>
</dbReference>
<comment type="caution">
    <text evidence="12">The sequence shown here is derived from an EMBL/GenBank/DDBJ whole genome shotgun (WGS) entry which is preliminary data.</text>
</comment>
<dbReference type="GO" id="GO:0071555">
    <property type="term" value="P:cell wall organization"/>
    <property type="evidence" value="ECO:0007669"/>
    <property type="project" value="UniProtKB-KW"/>
</dbReference>
<sequence length="369" mass="40313">MKHYFFAGGGTGGHIYPAIAIAERITDLEPDAQIKFFCSNRPIDSAILADSPFEPTILPAMAFSIRPPRFCSFLCSLMKSYRLALKELKAVKKDAVVIGIGGFLSAPVVLAAAKLKIPVFMVNVDIVPGRANKLLAGFAKEIFVQFDETPKHFGPNTPKVTVTGCPLRAAFMKPDKARAIAKLQLDESKKTLLITGASSGSESINQAVLKLLGALESFADDWQIVHLAGRDNYQRIEAAYNDSKIARRVLGYWHDMADLYACADIIIGRAGAVSIAEFAASGKPAICLPYPYHRDKHQYRNASVLASTGQAVIVDDHIGDCDKTSKELFNCLEELMADDEKRLSRTNIANPLTKNDPALQITKKIIQTT</sequence>
<keyword evidence="9" id="KW-0961">Cell wall biogenesis/degradation</keyword>
<dbReference type="InterPro" id="IPR004276">
    <property type="entry name" value="GlycoTrans_28_N"/>
</dbReference>
<dbReference type="InterPro" id="IPR007235">
    <property type="entry name" value="Glyco_trans_28_C"/>
</dbReference>
<dbReference type="CDD" id="cd03785">
    <property type="entry name" value="GT28_MurG"/>
    <property type="match status" value="1"/>
</dbReference>
<dbReference type="HAMAP" id="MF_00033">
    <property type="entry name" value="MurG"/>
    <property type="match status" value="1"/>
</dbReference>
<dbReference type="PANTHER" id="PTHR21015:SF22">
    <property type="entry name" value="GLYCOSYLTRANSFERASE"/>
    <property type="match status" value="1"/>
</dbReference>
<keyword evidence="8" id="KW-0131">Cell cycle</keyword>
<evidence type="ECO:0000313" key="12">
    <source>
        <dbReference type="EMBL" id="KKL81031.1"/>
    </source>
</evidence>
<evidence type="ECO:0000256" key="1">
    <source>
        <dbReference type="ARBA" id="ARBA00022475"/>
    </source>
</evidence>
<evidence type="ECO:0000259" key="11">
    <source>
        <dbReference type="Pfam" id="PF04101"/>
    </source>
</evidence>
<evidence type="ECO:0000256" key="7">
    <source>
        <dbReference type="ARBA" id="ARBA00023136"/>
    </source>
</evidence>
<dbReference type="InterPro" id="IPR006009">
    <property type="entry name" value="GlcNAc_MurG"/>
</dbReference>
<dbReference type="GO" id="GO:0050511">
    <property type="term" value="F:undecaprenyldiphospho-muramoylpentapeptide beta-N-acetylglucosaminyltransferase activity"/>
    <property type="evidence" value="ECO:0007669"/>
    <property type="project" value="InterPro"/>
</dbReference>
<evidence type="ECO:0000256" key="8">
    <source>
        <dbReference type="ARBA" id="ARBA00023306"/>
    </source>
</evidence>